<gene>
    <name evidence="13" type="ORF">EJ913_22670</name>
</gene>
<keyword evidence="9" id="KW-0326">Glycosidase</keyword>
<organism evidence="13 14">
    <name type="scientific">Azospirillum doebereinerae</name>
    <dbReference type="NCBI Taxonomy" id="92933"/>
    <lineage>
        <taxon>Bacteria</taxon>
        <taxon>Pseudomonadati</taxon>
        <taxon>Pseudomonadota</taxon>
        <taxon>Alphaproteobacteria</taxon>
        <taxon>Rhodospirillales</taxon>
        <taxon>Azospirillaceae</taxon>
        <taxon>Azospirillum</taxon>
    </lineage>
</organism>
<dbReference type="Pfam" id="PF03160">
    <property type="entry name" value="Calx-beta"/>
    <property type="match status" value="1"/>
</dbReference>
<evidence type="ECO:0000256" key="6">
    <source>
        <dbReference type="ARBA" id="ARBA00022837"/>
    </source>
</evidence>
<dbReference type="GO" id="GO:0030245">
    <property type="term" value="P:cellulose catabolic process"/>
    <property type="evidence" value="ECO:0007669"/>
    <property type="project" value="UniProtKB-KW"/>
</dbReference>
<feature type="compositionally biased region" description="Low complexity" evidence="11">
    <location>
        <begin position="127"/>
        <end position="144"/>
    </location>
</feature>
<protein>
    <recommendedName>
        <fullName evidence="2">cellulase</fullName>
        <ecNumber evidence="2">3.2.1.4</ecNumber>
    </recommendedName>
</protein>
<dbReference type="Pfam" id="PF16841">
    <property type="entry name" value="CBM60"/>
    <property type="match status" value="2"/>
</dbReference>
<evidence type="ECO:0000256" key="4">
    <source>
        <dbReference type="ARBA" id="ARBA00022737"/>
    </source>
</evidence>
<comment type="catalytic activity">
    <reaction evidence="1">
        <text>Endohydrolysis of (1-&gt;4)-beta-D-glucosidic linkages in cellulose, lichenin and cereal beta-D-glucans.</text>
        <dbReference type="EC" id="3.2.1.4"/>
    </reaction>
</comment>
<dbReference type="PROSITE" id="PS00659">
    <property type="entry name" value="GLYCOSYL_HYDROL_F5"/>
    <property type="match status" value="1"/>
</dbReference>
<evidence type="ECO:0000256" key="11">
    <source>
        <dbReference type="SAM" id="MobiDB-lite"/>
    </source>
</evidence>
<evidence type="ECO:0000256" key="2">
    <source>
        <dbReference type="ARBA" id="ARBA00012601"/>
    </source>
</evidence>
<dbReference type="Pfam" id="PF00150">
    <property type="entry name" value="Cellulase"/>
    <property type="match status" value="1"/>
</dbReference>
<dbReference type="SMART" id="SM00237">
    <property type="entry name" value="Calx_beta"/>
    <property type="match status" value="1"/>
</dbReference>
<evidence type="ECO:0000256" key="3">
    <source>
        <dbReference type="ARBA" id="ARBA00022729"/>
    </source>
</evidence>
<dbReference type="GO" id="GO:0016020">
    <property type="term" value="C:membrane"/>
    <property type="evidence" value="ECO:0007669"/>
    <property type="project" value="InterPro"/>
</dbReference>
<feature type="domain" description="Calx-beta" evidence="12">
    <location>
        <begin position="687"/>
        <end position="779"/>
    </location>
</feature>
<dbReference type="Proteomes" id="UP000280346">
    <property type="component" value="Unassembled WGS sequence"/>
</dbReference>
<dbReference type="Gene3D" id="2.60.40.2030">
    <property type="match status" value="1"/>
</dbReference>
<keyword evidence="8" id="KW-0119">Carbohydrate metabolism</keyword>
<feature type="region of interest" description="Disordered" evidence="11">
    <location>
        <begin position="287"/>
        <end position="329"/>
    </location>
</feature>
<feature type="compositionally biased region" description="Gly residues" evidence="11">
    <location>
        <begin position="297"/>
        <end position="308"/>
    </location>
</feature>
<feature type="region of interest" description="Disordered" evidence="11">
    <location>
        <begin position="127"/>
        <end position="159"/>
    </location>
</feature>
<dbReference type="GO" id="GO:0008810">
    <property type="term" value="F:cellulase activity"/>
    <property type="evidence" value="ECO:0007669"/>
    <property type="project" value="UniProtKB-EC"/>
</dbReference>
<keyword evidence="10" id="KW-0624">Polysaccharide degradation</keyword>
<feature type="compositionally biased region" description="Low complexity" evidence="11">
    <location>
        <begin position="287"/>
        <end position="296"/>
    </location>
</feature>
<dbReference type="SUPFAM" id="SSF141072">
    <property type="entry name" value="CalX-like"/>
    <property type="match status" value="1"/>
</dbReference>
<dbReference type="InterPro" id="IPR003644">
    <property type="entry name" value="Calx_beta"/>
</dbReference>
<comment type="caution">
    <text evidence="13">The sequence shown here is derived from an EMBL/GenBank/DDBJ whole genome shotgun (WGS) entry which is preliminary data.</text>
</comment>
<dbReference type="PANTHER" id="PTHR35923:SF2">
    <property type="entry name" value="ENDOGLUCANASE"/>
    <property type="match status" value="1"/>
</dbReference>
<evidence type="ECO:0000259" key="12">
    <source>
        <dbReference type="SMART" id="SM00237"/>
    </source>
</evidence>
<dbReference type="EC" id="3.2.1.4" evidence="2"/>
<keyword evidence="3" id="KW-0732">Signal</keyword>
<evidence type="ECO:0000256" key="5">
    <source>
        <dbReference type="ARBA" id="ARBA00022801"/>
    </source>
</evidence>
<dbReference type="InterPro" id="IPR038081">
    <property type="entry name" value="CalX-like_sf"/>
</dbReference>
<keyword evidence="14" id="KW-1185">Reference proteome</keyword>
<dbReference type="RefSeq" id="WP_127002159.1">
    <property type="nucleotide sequence ID" value="NZ_JBNPXW010000019.1"/>
</dbReference>
<keyword evidence="5" id="KW-0378">Hydrolase</keyword>
<dbReference type="PANTHER" id="PTHR35923">
    <property type="entry name" value="MAJOR EXTRACELLULAR ENDOGLUCANASE"/>
    <property type="match status" value="1"/>
</dbReference>
<accession>A0A433J3G5</accession>
<keyword evidence="6" id="KW-0106">Calcium</keyword>
<dbReference type="InterPro" id="IPR017853">
    <property type="entry name" value="GH"/>
</dbReference>
<proteinExistence type="predicted"/>
<evidence type="ECO:0000256" key="7">
    <source>
        <dbReference type="ARBA" id="ARBA00023001"/>
    </source>
</evidence>
<dbReference type="InterPro" id="IPR031768">
    <property type="entry name" value="CBM60_xylan-bd"/>
</dbReference>
<dbReference type="Gene3D" id="2.60.60.40">
    <property type="match status" value="2"/>
</dbReference>
<evidence type="ECO:0000256" key="8">
    <source>
        <dbReference type="ARBA" id="ARBA00023277"/>
    </source>
</evidence>
<evidence type="ECO:0000313" key="13">
    <source>
        <dbReference type="EMBL" id="RUQ66326.1"/>
    </source>
</evidence>
<dbReference type="SUPFAM" id="SSF51445">
    <property type="entry name" value="(Trans)glycosidases"/>
    <property type="match status" value="1"/>
</dbReference>
<name>A0A433J3G5_9PROT</name>
<sequence length="887" mass="91896">MATTTNARSIVVNAYGQSGDSIAAHFRLLVDGKEVGQATTTSASKAYSFTADLASDVAHTIKVAYDNDAVNSSYRDLYVQSVVVDGKTMLPTQAVYERYDTGATTTTQAGQSGMWWDGALSFTTQPTTASGTTAGTTGSGTTTGSTGGTTSGSGTSASTTSASTIVVNAQGTAAGGVNAHFKVLVDGTAIGEGTATTSAHDYSFTTSLTADQAHKVQIQYDNDAYINGQDRNLTVNSIKVNGHSYSATDSAVTYDKGALDGKDVIAGQKGLWWNGTLVVDADKSHFTATTDTSSGTSGSGTTTGGTGTGTVTTPALSVSDATVKEPTASTTSTTTIADGYLHTEGSQIVDSAGNNVKLTGVNWFGAEGYAFAPQGLWEDSYQNMMDQMKSLGFNTIRLPWSDAMLDNGGQTPTGIDYNLNPDLKGLNALQIFDKIVDYADQTGMKIILDHHRSDDGASANENGLWYTSAHPESMMIANSTMLAERYSDNPSVIGMDLHNEPHGQATWGDGNLATDWAAAAERIGNAIQKVNPNLLLIVEGVENYGGSTYWWGGNLDGTKTSPVEFNVDNQLVYSVHDYPPSMAGFGWFSDSSFPNNMSSVWTDAWGYLVQNDVAPVLVGEFGTKLATTQDTQWLNAITDYMNGDWNGDGKSDLAAGDQGVSWTYWAWSPGSGDTGGILNDDYTVNTAKVNIIKEAMYSGSTSGTATADAVFTVKLASASTETVTVKYATADGTAKAGSDYTAASGTLTFAPGETAKTVTVKVLSDSAAEGAETFSLNLSGATKATLADATGLGTITDASSTTASTASAASATAASLVTTTAATTADAATTDVWAHTVTTAATDATDTTAAHSLSTADILSGLTTDAATTAAAEVLHANDWYIHQHVA</sequence>
<dbReference type="AlphaFoldDB" id="A0A433J3G5"/>
<evidence type="ECO:0000313" key="14">
    <source>
        <dbReference type="Proteomes" id="UP000280346"/>
    </source>
</evidence>
<dbReference type="Gene3D" id="3.20.20.80">
    <property type="entry name" value="Glycosidases"/>
    <property type="match status" value="1"/>
</dbReference>
<evidence type="ECO:0000256" key="9">
    <source>
        <dbReference type="ARBA" id="ARBA00023295"/>
    </source>
</evidence>
<dbReference type="InterPro" id="IPR018087">
    <property type="entry name" value="Glyco_hydro_5_CS"/>
</dbReference>
<keyword evidence="7" id="KW-0136">Cellulose degradation</keyword>
<reference evidence="13 14" key="1">
    <citation type="submission" date="2018-12" db="EMBL/GenBank/DDBJ databases">
        <authorList>
            <person name="Yang Y."/>
        </authorList>
    </citation>
    <scope>NUCLEOTIDE SEQUENCE [LARGE SCALE GENOMIC DNA]</scope>
    <source>
        <strain evidence="13 14">GSF71</strain>
    </source>
</reference>
<evidence type="ECO:0000256" key="10">
    <source>
        <dbReference type="ARBA" id="ARBA00023326"/>
    </source>
</evidence>
<evidence type="ECO:0000256" key="1">
    <source>
        <dbReference type="ARBA" id="ARBA00000966"/>
    </source>
</evidence>
<dbReference type="OrthoDB" id="1153097at2"/>
<dbReference type="InterPro" id="IPR001547">
    <property type="entry name" value="Glyco_hydro_5"/>
</dbReference>
<dbReference type="EMBL" id="RZIJ01000021">
    <property type="protein sequence ID" value="RUQ66326.1"/>
    <property type="molecule type" value="Genomic_DNA"/>
</dbReference>
<dbReference type="GO" id="GO:0007154">
    <property type="term" value="P:cell communication"/>
    <property type="evidence" value="ECO:0007669"/>
    <property type="project" value="InterPro"/>
</dbReference>
<keyword evidence="4" id="KW-0677">Repeat</keyword>